<feature type="chain" id="PRO_5005601472" description="peptide-methionine (S)-S-oxide reductase" evidence="8">
    <location>
        <begin position="23"/>
        <end position="216"/>
    </location>
</feature>
<comment type="similarity">
    <text evidence="1">Belongs to the MsrA Met sulfoxide reductase family.</text>
</comment>
<evidence type="ECO:0000256" key="1">
    <source>
        <dbReference type="ARBA" id="ARBA00005591"/>
    </source>
</evidence>
<keyword evidence="11" id="KW-1185">Reference proteome</keyword>
<dbReference type="EC" id="1.8.4.11" evidence="2"/>
<dbReference type="PROSITE" id="PS51257">
    <property type="entry name" value="PROKAR_LIPOPROTEIN"/>
    <property type="match status" value="1"/>
</dbReference>
<dbReference type="Proteomes" id="UP000037460">
    <property type="component" value="Unassembled WGS sequence"/>
</dbReference>
<dbReference type="EMBL" id="JWZX01003286">
    <property type="protein sequence ID" value="KOO22334.1"/>
    <property type="molecule type" value="Genomic_DNA"/>
</dbReference>
<dbReference type="InterPro" id="IPR036509">
    <property type="entry name" value="Met_Sox_Rdtase_MsrA_sf"/>
</dbReference>
<accession>A0A0M0J6U8</accession>
<dbReference type="Pfam" id="PF01625">
    <property type="entry name" value="PMSR"/>
    <property type="match status" value="1"/>
</dbReference>
<evidence type="ECO:0000313" key="10">
    <source>
        <dbReference type="EMBL" id="KOO22334.1"/>
    </source>
</evidence>
<reference evidence="11" key="1">
    <citation type="journal article" date="2015" name="PLoS Genet.">
        <title>Genome Sequence and Transcriptome Analyses of Chrysochromulina tobin: Metabolic Tools for Enhanced Algal Fitness in the Prominent Order Prymnesiales (Haptophyceae).</title>
        <authorList>
            <person name="Hovde B.T."/>
            <person name="Deodato C.R."/>
            <person name="Hunsperger H.M."/>
            <person name="Ryken S.A."/>
            <person name="Yost W."/>
            <person name="Jha R.K."/>
            <person name="Patterson J."/>
            <person name="Monnat R.J. Jr."/>
            <person name="Barlow S.B."/>
            <person name="Starkenburg S.R."/>
            <person name="Cattolico R.A."/>
        </authorList>
    </citation>
    <scope>NUCLEOTIDE SEQUENCE</scope>
    <source>
        <strain evidence="11">CCMP291</strain>
    </source>
</reference>
<dbReference type="HAMAP" id="MF_01401">
    <property type="entry name" value="MsrA"/>
    <property type="match status" value="1"/>
</dbReference>
<evidence type="ECO:0000256" key="3">
    <source>
        <dbReference type="ARBA" id="ARBA00023002"/>
    </source>
</evidence>
<protein>
    <recommendedName>
        <fullName evidence="2">peptide-methionine (S)-S-oxide reductase</fullName>
        <ecNumber evidence="2">1.8.4.11</ecNumber>
    </recommendedName>
    <alternativeName>
        <fullName evidence="5">Peptide-methionine (S)-S-oxide reductase</fullName>
    </alternativeName>
    <alternativeName>
        <fullName evidence="4">Protein-methionine-S-oxide reductase</fullName>
    </alternativeName>
</protein>
<evidence type="ECO:0000256" key="4">
    <source>
        <dbReference type="ARBA" id="ARBA00030273"/>
    </source>
</evidence>
<name>A0A0M0J6U8_9EUKA</name>
<evidence type="ECO:0000259" key="9">
    <source>
        <dbReference type="Pfam" id="PF01625"/>
    </source>
</evidence>
<keyword evidence="3" id="KW-0560">Oxidoreductase</keyword>
<feature type="domain" description="Peptide methionine sulphoxide reductase MsrA" evidence="9">
    <location>
        <begin position="56"/>
        <end position="201"/>
    </location>
</feature>
<organism evidence="10 11">
    <name type="scientific">Chrysochromulina tobinii</name>
    <dbReference type="NCBI Taxonomy" id="1460289"/>
    <lineage>
        <taxon>Eukaryota</taxon>
        <taxon>Haptista</taxon>
        <taxon>Haptophyta</taxon>
        <taxon>Prymnesiophyceae</taxon>
        <taxon>Prymnesiales</taxon>
        <taxon>Chrysochromulinaceae</taxon>
        <taxon>Chrysochromulina</taxon>
    </lineage>
</organism>
<dbReference type="AlphaFoldDB" id="A0A0M0J6U8"/>
<dbReference type="GO" id="GO:0005737">
    <property type="term" value="C:cytoplasm"/>
    <property type="evidence" value="ECO:0007669"/>
    <property type="project" value="TreeGrafter"/>
</dbReference>
<dbReference type="GO" id="GO:0034599">
    <property type="term" value="P:cellular response to oxidative stress"/>
    <property type="evidence" value="ECO:0007669"/>
    <property type="project" value="TreeGrafter"/>
</dbReference>
<evidence type="ECO:0000256" key="2">
    <source>
        <dbReference type="ARBA" id="ARBA00012502"/>
    </source>
</evidence>
<keyword evidence="8" id="KW-0732">Signal</keyword>
<dbReference type="NCBIfam" id="TIGR00401">
    <property type="entry name" value="msrA"/>
    <property type="match status" value="1"/>
</dbReference>
<dbReference type="PANTHER" id="PTHR42799:SF2">
    <property type="entry name" value="MITOCHONDRIAL PEPTIDE METHIONINE SULFOXIDE REDUCTASE"/>
    <property type="match status" value="1"/>
</dbReference>
<sequence length="216" mass="23332">MHRSTSSLAAVLLTAACSSGYGGKTPGERQLEALRRQQAISANGEQQPVTEGPQELYVAAGCFWGVELAFARVPGVVATEVGYVGGHTPNPTYRDISRGDTMHAETVKVTYDPELVSLETLFNVFFDVHDPTTKNRQGNDVGTQYRSAIFYRSEAMRAAAHAAIEREQMRLGGKVATTLEKIDGAFTPAEDYHQAYLAKGGQSAAKGEEAPIRCYG</sequence>
<dbReference type="OrthoDB" id="77405at2759"/>
<comment type="catalytic activity">
    <reaction evidence="7">
        <text>[thioredoxin]-disulfide + L-methionine + H2O = L-methionine (S)-S-oxide + [thioredoxin]-dithiol</text>
        <dbReference type="Rhea" id="RHEA:19993"/>
        <dbReference type="Rhea" id="RHEA-COMP:10698"/>
        <dbReference type="Rhea" id="RHEA-COMP:10700"/>
        <dbReference type="ChEBI" id="CHEBI:15377"/>
        <dbReference type="ChEBI" id="CHEBI:29950"/>
        <dbReference type="ChEBI" id="CHEBI:50058"/>
        <dbReference type="ChEBI" id="CHEBI:57844"/>
        <dbReference type="ChEBI" id="CHEBI:58772"/>
        <dbReference type="EC" id="1.8.4.11"/>
    </reaction>
</comment>
<comment type="catalytic activity">
    <reaction evidence="6">
        <text>L-methionyl-[protein] + [thioredoxin]-disulfide + H2O = L-methionyl-(S)-S-oxide-[protein] + [thioredoxin]-dithiol</text>
        <dbReference type="Rhea" id="RHEA:14217"/>
        <dbReference type="Rhea" id="RHEA-COMP:10698"/>
        <dbReference type="Rhea" id="RHEA-COMP:10700"/>
        <dbReference type="Rhea" id="RHEA-COMP:12313"/>
        <dbReference type="Rhea" id="RHEA-COMP:12315"/>
        <dbReference type="ChEBI" id="CHEBI:15377"/>
        <dbReference type="ChEBI" id="CHEBI:16044"/>
        <dbReference type="ChEBI" id="CHEBI:29950"/>
        <dbReference type="ChEBI" id="CHEBI:44120"/>
        <dbReference type="ChEBI" id="CHEBI:50058"/>
        <dbReference type="EC" id="1.8.4.11"/>
    </reaction>
</comment>
<comment type="caution">
    <text evidence="10">The sequence shown here is derived from an EMBL/GenBank/DDBJ whole genome shotgun (WGS) entry which is preliminary data.</text>
</comment>
<evidence type="ECO:0000256" key="7">
    <source>
        <dbReference type="ARBA" id="ARBA00048782"/>
    </source>
</evidence>
<dbReference type="PANTHER" id="PTHR42799">
    <property type="entry name" value="MITOCHONDRIAL PEPTIDE METHIONINE SULFOXIDE REDUCTASE"/>
    <property type="match status" value="1"/>
</dbReference>
<dbReference type="SUPFAM" id="SSF55068">
    <property type="entry name" value="Peptide methionine sulfoxide reductase"/>
    <property type="match status" value="1"/>
</dbReference>
<dbReference type="Gene3D" id="3.30.1060.10">
    <property type="entry name" value="Peptide methionine sulphoxide reductase MsrA"/>
    <property type="match status" value="1"/>
</dbReference>
<dbReference type="InterPro" id="IPR002569">
    <property type="entry name" value="Met_Sox_Rdtase_MsrA_dom"/>
</dbReference>
<evidence type="ECO:0000256" key="6">
    <source>
        <dbReference type="ARBA" id="ARBA00047806"/>
    </source>
</evidence>
<evidence type="ECO:0000313" key="11">
    <source>
        <dbReference type="Proteomes" id="UP000037460"/>
    </source>
</evidence>
<gene>
    <name evidence="10" type="ORF">Ctob_000738</name>
</gene>
<evidence type="ECO:0000256" key="8">
    <source>
        <dbReference type="SAM" id="SignalP"/>
    </source>
</evidence>
<dbReference type="InterPro" id="IPR050162">
    <property type="entry name" value="MsrA_MetSO_reductase"/>
</dbReference>
<feature type="signal peptide" evidence="8">
    <location>
        <begin position="1"/>
        <end position="22"/>
    </location>
</feature>
<evidence type="ECO:0000256" key="5">
    <source>
        <dbReference type="ARBA" id="ARBA00030643"/>
    </source>
</evidence>
<proteinExistence type="inferred from homology"/>
<dbReference type="GO" id="GO:0008113">
    <property type="term" value="F:peptide-methionine (S)-S-oxide reductase activity"/>
    <property type="evidence" value="ECO:0007669"/>
    <property type="project" value="UniProtKB-EC"/>
</dbReference>